<dbReference type="EMBL" id="CADCUW010000451">
    <property type="protein sequence ID" value="CAA9438877.1"/>
    <property type="molecule type" value="Genomic_DNA"/>
</dbReference>
<feature type="non-terminal residue" evidence="2">
    <location>
        <position position="42"/>
    </location>
</feature>
<evidence type="ECO:0000313" key="2">
    <source>
        <dbReference type="EMBL" id="CAA9438877.1"/>
    </source>
</evidence>
<accession>A0A6J4Q9U6</accession>
<organism evidence="2">
    <name type="scientific">uncultured Rubrobacteraceae bacterium</name>
    <dbReference type="NCBI Taxonomy" id="349277"/>
    <lineage>
        <taxon>Bacteria</taxon>
        <taxon>Bacillati</taxon>
        <taxon>Actinomycetota</taxon>
        <taxon>Rubrobacteria</taxon>
        <taxon>Rubrobacterales</taxon>
        <taxon>Rubrobacteraceae</taxon>
        <taxon>environmental samples</taxon>
    </lineage>
</organism>
<name>A0A6J4Q9U6_9ACTN</name>
<evidence type="ECO:0000256" key="1">
    <source>
        <dbReference type="SAM" id="MobiDB-lite"/>
    </source>
</evidence>
<feature type="non-terminal residue" evidence="2">
    <location>
        <position position="1"/>
    </location>
</feature>
<dbReference type="AlphaFoldDB" id="A0A6J4Q9U6"/>
<protein>
    <submittedName>
        <fullName evidence="2">Uncharacterized protein</fullName>
    </submittedName>
</protein>
<sequence length="42" mass="4316">CGETRSPAIRTGSCSGTRPCGIRSADHSSKPGEPQSPTPRCS</sequence>
<proteinExistence type="predicted"/>
<reference evidence="2" key="1">
    <citation type="submission" date="2020-02" db="EMBL/GenBank/DDBJ databases">
        <authorList>
            <person name="Meier V. D."/>
        </authorList>
    </citation>
    <scope>NUCLEOTIDE SEQUENCE</scope>
    <source>
        <strain evidence="2">AVDCRST_MAG01</strain>
    </source>
</reference>
<feature type="region of interest" description="Disordered" evidence="1">
    <location>
        <begin position="1"/>
        <end position="42"/>
    </location>
</feature>
<gene>
    <name evidence="2" type="ORF">AVDCRST_MAG01-01-3463</name>
</gene>